<evidence type="ECO:0000313" key="2">
    <source>
        <dbReference type="EMBL" id="UTT86552.1"/>
    </source>
</evidence>
<organism evidence="2 3">
    <name type="scientific">Vibrio pelagius</name>
    <dbReference type="NCBI Taxonomy" id="28169"/>
    <lineage>
        <taxon>Bacteria</taxon>
        <taxon>Pseudomonadati</taxon>
        <taxon>Pseudomonadota</taxon>
        <taxon>Gammaproteobacteria</taxon>
        <taxon>Vibrionales</taxon>
        <taxon>Vibrionaceae</taxon>
        <taxon>Vibrio</taxon>
    </lineage>
</organism>
<dbReference type="InterPro" id="IPR016087">
    <property type="entry name" value="Chalcone_isomerase"/>
</dbReference>
<dbReference type="Pfam" id="PF16036">
    <property type="entry name" value="Chalcone_3"/>
    <property type="match status" value="1"/>
</dbReference>
<accession>A0ABY5G8N6</accession>
<evidence type="ECO:0000259" key="1">
    <source>
        <dbReference type="Pfam" id="PF16036"/>
    </source>
</evidence>
<keyword evidence="3" id="KW-1185">Reference proteome</keyword>
<proteinExistence type="predicted"/>
<feature type="domain" description="Chalcone isomerase" evidence="1">
    <location>
        <begin position="81"/>
        <end position="188"/>
    </location>
</feature>
<dbReference type="GO" id="GO:0016853">
    <property type="term" value="F:isomerase activity"/>
    <property type="evidence" value="ECO:0007669"/>
    <property type="project" value="UniProtKB-KW"/>
</dbReference>
<dbReference type="RefSeq" id="WP_255232309.1">
    <property type="nucleotide sequence ID" value="NZ_CP090615.1"/>
</dbReference>
<dbReference type="Proteomes" id="UP001059120">
    <property type="component" value="Chromosome 2"/>
</dbReference>
<gene>
    <name evidence="2" type="ORF">LZI70_13985</name>
</gene>
<sequence>MAYSSQGRAKAQRHPYSQWKHSQWKRYLLSVLATLFACSALIFHNAANASPVGDLNKQGEGEMTYLFWTLYNAELYTTPTRSEQALKIEYYRDIDSKDLVDATQDQWEKLGYSDSKIKSWIAPLYEMWPNVKQGSTLTIRVSENQHSQFYFDEQPIGTITDTQFGQAFLSIWLSENTSEPKLRQQLLGLNK</sequence>
<name>A0ABY5G8N6_VIBPE</name>
<dbReference type="EMBL" id="CP090615">
    <property type="protein sequence ID" value="UTT86552.1"/>
    <property type="molecule type" value="Genomic_DNA"/>
</dbReference>
<protein>
    <submittedName>
        <fullName evidence="2">Chalcone isomerase family protein</fullName>
    </submittedName>
</protein>
<reference evidence="2" key="1">
    <citation type="submission" date="2022-01" db="EMBL/GenBank/DDBJ databases">
        <title>Alginate degradation mechanism of Vibrio pelagius WXL662.</title>
        <authorList>
            <person name="He X."/>
        </authorList>
    </citation>
    <scope>NUCLEOTIDE SEQUENCE</scope>
    <source>
        <strain evidence="2">WXL662</strain>
    </source>
</reference>
<evidence type="ECO:0000313" key="3">
    <source>
        <dbReference type="Proteomes" id="UP001059120"/>
    </source>
</evidence>
<keyword evidence="2" id="KW-0413">Isomerase</keyword>